<proteinExistence type="predicted"/>
<sequence>MLTSSLLITAFSSRYADVVIADSRFLFTSTSGYCSSQLVPDFYCSSSSSNLSPASSEYHSCWSKLASAWLRTIDLTLDVSIANPAAD</sequence>
<dbReference type="EMBL" id="KV009684">
    <property type="protein sequence ID" value="KZV29042.1"/>
    <property type="molecule type" value="Genomic_DNA"/>
</dbReference>
<gene>
    <name evidence="2" type="ORF">F511_43646</name>
    <name evidence="1" type="ORF">F511_46423</name>
</gene>
<name>A0A2Z7A0J3_9LAMI</name>
<keyword evidence="3" id="KW-1185">Reference proteome</keyword>
<evidence type="ECO:0000313" key="1">
    <source>
        <dbReference type="EMBL" id="KZT76553.1"/>
    </source>
</evidence>
<accession>A0A2Z7A0J3</accession>
<dbReference type="EMBL" id="KV111227">
    <property type="protein sequence ID" value="KZT76553.1"/>
    <property type="molecule type" value="Genomic_DNA"/>
</dbReference>
<protein>
    <submittedName>
        <fullName evidence="1">Uncharacterized protein</fullName>
    </submittedName>
</protein>
<evidence type="ECO:0000313" key="2">
    <source>
        <dbReference type="EMBL" id="KZV29042.1"/>
    </source>
</evidence>
<reference evidence="1 3" key="1">
    <citation type="journal article" date="2015" name="Proc. Natl. Acad. Sci. U.S.A.">
        <title>The resurrection genome of Boea hygrometrica: A blueprint for survival of dehydration.</title>
        <authorList>
            <person name="Xiao L."/>
            <person name="Yang G."/>
            <person name="Zhang L."/>
            <person name="Yang X."/>
            <person name="Zhao S."/>
            <person name="Ji Z."/>
            <person name="Zhou Q."/>
            <person name="Hu M."/>
            <person name="Wang Y."/>
            <person name="Chen M."/>
            <person name="Xu Y."/>
            <person name="Jin H."/>
            <person name="Xiao X."/>
            <person name="Hu G."/>
            <person name="Bao F."/>
            <person name="Hu Y."/>
            <person name="Wan P."/>
            <person name="Li L."/>
            <person name="Deng X."/>
            <person name="Kuang T."/>
            <person name="Xiang C."/>
            <person name="Zhu J.K."/>
            <person name="Oliver M.J."/>
            <person name="He Y."/>
        </authorList>
    </citation>
    <scope>NUCLEOTIDE SEQUENCE [LARGE SCALE GENOMIC DNA]</scope>
    <source>
        <strain evidence="3">cv. XS01</strain>
    </source>
</reference>
<evidence type="ECO:0000313" key="3">
    <source>
        <dbReference type="Proteomes" id="UP000250235"/>
    </source>
</evidence>
<dbReference type="AlphaFoldDB" id="A0A2Z7A0J3"/>
<organism evidence="1 3">
    <name type="scientific">Dorcoceras hygrometricum</name>
    <dbReference type="NCBI Taxonomy" id="472368"/>
    <lineage>
        <taxon>Eukaryota</taxon>
        <taxon>Viridiplantae</taxon>
        <taxon>Streptophyta</taxon>
        <taxon>Embryophyta</taxon>
        <taxon>Tracheophyta</taxon>
        <taxon>Spermatophyta</taxon>
        <taxon>Magnoliopsida</taxon>
        <taxon>eudicotyledons</taxon>
        <taxon>Gunneridae</taxon>
        <taxon>Pentapetalae</taxon>
        <taxon>asterids</taxon>
        <taxon>lamiids</taxon>
        <taxon>Lamiales</taxon>
        <taxon>Gesneriaceae</taxon>
        <taxon>Didymocarpoideae</taxon>
        <taxon>Trichosporeae</taxon>
        <taxon>Loxocarpinae</taxon>
        <taxon>Dorcoceras</taxon>
    </lineage>
</organism>
<dbReference type="Proteomes" id="UP000250235">
    <property type="component" value="Unassembled WGS sequence"/>
</dbReference>
<reference evidence="1" key="2">
    <citation type="submission" date="2016-02" db="EMBL/GenBank/DDBJ databases">
        <authorList>
            <person name="Alioto T."/>
            <person name="Alioto T."/>
        </authorList>
    </citation>
    <scope>NUCLEOTIDE SEQUENCE</scope>
</reference>